<name>V8NXH5_OPHHA</name>
<evidence type="ECO:0000313" key="2">
    <source>
        <dbReference type="Proteomes" id="UP000018936"/>
    </source>
</evidence>
<sequence length="60" mass="6600">MEKNKAILQEVASNAQRSSAAILSFFFSRGAQYMPSVLNLPKAKTLSQLLYGAQLNPEIN</sequence>
<dbReference type="EMBL" id="AZIM01001420">
    <property type="protein sequence ID" value="ETE66959.1"/>
    <property type="molecule type" value="Genomic_DNA"/>
</dbReference>
<reference evidence="1 2" key="1">
    <citation type="journal article" date="2013" name="Proc. Natl. Acad. Sci. U.S.A.">
        <title>The king cobra genome reveals dynamic gene evolution and adaptation in the snake venom system.</title>
        <authorList>
            <person name="Vonk F.J."/>
            <person name="Casewell N.R."/>
            <person name="Henkel C.V."/>
            <person name="Heimberg A.M."/>
            <person name="Jansen H.J."/>
            <person name="McCleary R.J."/>
            <person name="Kerkkamp H.M."/>
            <person name="Vos R.A."/>
            <person name="Guerreiro I."/>
            <person name="Calvete J.J."/>
            <person name="Wuster W."/>
            <person name="Woods A.E."/>
            <person name="Logan J.M."/>
            <person name="Harrison R.A."/>
            <person name="Castoe T.A."/>
            <person name="de Koning A.P."/>
            <person name="Pollock D.D."/>
            <person name="Yandell M."/>
            <person name="Calderon D."/>
            <person name="Renjifo C."/>
            <person name="Currier R.B."/>
            <person name="Salgado D."/>
            <person name="Pla D."/>
            <person name="Sanz L."/>
            <person name="Hyder A.S."/>
            <person name="Ribeiro J.M."/>
            <person name="Arntzen J.W."/>
            <person name="van den Thillart G.E."/>
            <person name="Boetzer M."/>
            <person name="Pirovano W."/>
            <person name="Dirks R.P."/>
            <person name="Spaink H.P."/>
            <person name="Duboule D."/>
            <person name="McGlinn E."/>
            <person name="Kini R.M."/>
            <person name="Richardson M.K."/>
        </authorList>
    </citation>
    <scope>NUCLEOTIDE SEQUENCE</scope>
    <source>
        <tissue evidence="1">Blood</tissue>
    </source>
</reference>
<evidence type="ECO:0000313" key="1">
    <source>
        <dbReference type="EMBL" id="ETE66959.1"/>
    </source>
</evidence>
<comment type="caution">
    <text evidence="1">The sequence shown here is derived from an EMBL/GenBank/DDBJ whole genome shotgun (WGS) entry which is preliminary data.</text>
</comment>
<gene>
    <name evidence="1" type="ORF">L345_07256</name>
</gene>
<feature type="non-terminal residue" evidence="1">
    <location>
        <position position="1"/>
    </location>
</feature>
<accession>V8NXH5</accession>
<protein>
    <submittedName>
        <fullName evidence="1">Uncharacterized protein</fullName>
    </submittedName>
</protein>
<keyword evidence="2" id="KW-1185">Reference proteome</keyword>
<dbReference type="AlphaFoldDB" id="V8NXH5"/>
<organism evidence="1 2">
    <name type="scientific">Ophiophagus hannah</name>
    <name type="common">King cobra</name>
    <name type="synonym">Naja hannah</name>
    <dbReference type="NCBI Taxonomy" id="8665"/>
    <lineage>
        <taxon>Eukaryota</taxon>
        <taxon>Metazoa</taxon>
        <taxon>Chordata</taxon>
        <taxon>Craniata</taxon>
        <taxon>Vertebrata</taxon>
        <taxon>Euteleostomi</taxon>
        <taxon>Lepidosauria</taxon>
        <taxon>Squamata</taxon>
        <taxon>Bifurcata</taxon>
        <taxon>Unidentata</taxon>
        <taxon>Episquamata</taxon>
        <taxon>Toxicofera</taxon>
        <taxon>Serpentes</taxon>
        <taxon>Colubroidea</taxon>
        <taxon>Elapidae</taxon>
        <taxon>Elapinae</taxon>
        <taxon>Ophiophagus</taxon>
    </lineage>
</organism>
<dbReference type="Proteomes" id="UP000018936">
    <property type="component" value="Unassembled WGS sequence"/>
</dbReference>
<proteinExistence type="predicted"/>